<dbReference type="EMBL" id="JAFCMP010000038">
    <property type="protein sequence ID" value="KAG5190162.1"/>
    <property type="molecule type" value="Genomic_DNA"/>
</dbReference>
<comment type="caution">
    <text evidence="1">The sequence shown here is derived from an EMBL/GenBank/DDBJ whole genome shotgun (WGS) entry which is preliminary data.</text>
</comment>
<evidence type="ECO:0000313" key="2">
    <source>
        <dbReference type="Proteomes" id="UP000664859"/>
    </source>
</evidence>
<dbReference type="Proteomes" id="UP000664859">
    <property type="component" value="Unassembled WGS sequence"/>
</dbReference>
<evidence type="ECO:0000313" key="1">
    <source>
        <dbReference type="EMBL" id="KAG5190162.1"/>
    </source>
</evidence>
<name>A0A835ZDI2_9STRA</name>
<reference evidence="1" key="1">
    <citation type="submission" date="2021-02" db="EMBL/GenBank/DDBJ databases">
        <title>First Annotated Genome of the Yellow-green Alga Tribonema minus.</title>
        <authorList>
            <person name="Mahan K.M."/>
        </authorList>
    </citation>
    <scope>NUCLEOTIDE SEQUENCE</scope>
    <source>
        <strain evidence="1">UTEX B ZZ1240</strain>
    </source>
</reference>
<gene>
    <name evidence="1" type="ORF">JKP88DRAFT_252419</name>
</gene>
<accession>A0A835ZDI2</accession>
<proteinExistence type="predicted"/>
<protein>
    <submittedName>
        <fullName evidence="1">Uncharacterized protein</fullName>
    </submittedName>
</protein>
<sequence length="216" mass="24509">MKRVGMSTENDASVWNRSARKNATIVLPDGGVFHNGFYENSKDFDRFRKDYDMGNEACLHLQQQRYSQLRILQEGVKLMDGAIVVGELDGLLFDDDTNTAIICEVKPYVRLEDILEVEDKVELYDKFGVANGLLGATKIMVALVGKGFPQHLRERAFKRGIIVLVLNGAGNWRIFEIANKDEYCARTAPENMYEYEYCTIMSTEVMSSTSTARVRL</sequence>
<organism evidence="1 2">
    <name type="scientific">Tribonema minus</name>
    <dbReference type="NCBI Taxonomy" id="303371"/>
    <lineage>
        <taxon>Eukaryota</taxon>
        <taxon>Sar</taxon>
        <taxon>Stramenopiles</taxon>
        <taxon>Ochrophyta</taxon>
        <taxon>PX clade</taxon>
        <taxon>Xanthophyceae</taxon>
        <taxon>Tribonematales</taxon>
        <taxon>Tribonemataceae</taxon>
        <taxon>Tribonema</taxon>
    </lineage>
</organism>
<keyword evidence="2" id="KW-1185">Reference proteome</keyword>
<dbReference type="AlphaFoldDB" id="A0A835ZDI2"/>